<sequence>MRVRHGAPPPSPAEIAQVVLQLRELSEGVREADTLVEVRRDLAGPADSVLEPLRQEVAAARAIASPH</sequence>
<organism evidence="1 2">
    <name type="scientific">Streptomyces brasiliensis</name>
    <dbReference type="NCBI Taxonomy" id="1954"/>
    <lineage>
        <taxon>Bacteria</taxon>
        <taxon>Bacillati</taxon>
        <taxon>Actinomycetota</taxon>
        <taxon>Actinomycetes</taxon>
        <taxon>Kitasatosporales</taxon>
        <taxon>Streptomycetaceae</taxon>
        <taxon>Streptomyces</taxon>
    </lineage>
</organism>
<reference evidence="1" key="1">
    <citation type="journal article" date="2014" name="Int. J. Syst. Evol. Microbiol.">
        <title>Complete genome sequence of Corynebacterium casei LMG S-19264T (=DSM 44701T), isolated from a smear-ripened cheese.</title>
        <authorList>
            <consortium name="US DOE Joint Genome Institute (JGI-PGF)"/>
            <person name="Walter F."/>
            <person name="Albersmeier A."/>
            <person name="Kalinowski J."/>
            <person name="Ruckert C."/>
        </authorList>
    </citation>
    <scope>NUCLEOTIDE SEQUENCE</scope>
    <source>
        <strain evidence="1">JCM 3086</strain>
    </source>
</reference>
<comment type="caution">
    <text evidence="1">The sequence shown here is derived from an EMBL/GenBank/DDBJ whole genome shotgun (WGS) entry which is preliminary data.</text>
</comment>
<dbReference type="EMBL" id="BMQA01000007">
    <property type="protein sequence ID" value="GGJ16094.1"/>
    <property type="molecule type" value="Genomic_DNA"/>
</dbReference>
<keyword evidence="2" id="KW-1185">Reference proteome</keyword>
<evidence type="ECO:0000313" key="1">
    <source>
        <dbReference type="EMBL" id="GGJ16094.1"/>
    </source>
</evidence>
<gene>
    <name evidence="1" type="ORF">GCM10010121_028490</name>
</gene>
<accession>A0A917KKA0</accession>
<dbReference type="Proteomes" id="UP000657574">
    <property type="component" value="Unassembled WGS sequence"/>
</dbReference>
<evidence type="ECO:0000313" key="2">
    <source>
        <dbReference type="Proteomes" id="UP000657574"/>
    </source>
</evidence>
<protein>
    <submittedName>
        <fullName evidence="1">Uncharacterized protein</fullName>
    </submittedName>
</protein>
<name>A0A917KKA0_9ACTN</name>
<reference evidence="1" key="2">
    <citation type="submission" date="2020-09" db="EMBL/GenBank/DDBJ databases">
        <authorList>
            <person name="Sun Q."/>
            <person name="Ohkuma M."/>
        </authorList>
    </citation>
    <scope>NUCLEOTIDE SEQUENCE</scope>
    <source>
        <strain evidence="1">JCM 3086</strain>
    </source>
</reference>
<proteinExistence type="predicted"/>
<dbReference type="AlphaFoldDB" id="A0A917KKA0"/>